<dbReference type="Pfam" id="PF04548">
    <property type="entry name" value="AIG1"/>
    <property type="match status" value="1"/>
</dbReference>
<dbReference type="Gene3D" id="3.40.50.300">
    <property type="entry name" value="P-loop containing nucleotide triphosphate hydrolases"/>
    <property type="match status" value="1"/>
</dbReference>
<evidence type="ECO:0000313" key="7">
    <source>
        <dbReference type="Proteomes" id="UP000005408"/>
    </source>
</evidence>
<dbReference type="CDD" id="cd01852">
    <property type="entry name" value="AIG1"/>
    <property type="match status" value="1"/>
</dbReference>
<organism evidence="6 7">
    <name type="scientific">Magallana gigas</name>
    <name type="common">Pacific oyster</name>
    <name type="synonym">Crassostrea gigas</name>
    <dbReference type="NCBI Taxonomy" id="29159"/>
    <lineage>
        <taxon>Eukaryota</taxon>
        <taxon>Metazoa</taxon>
        <taxon>Spiralia</taxon>
        <taxon>Lophotrochozoa</taxon>
        <taxon>Mollusca</taxon>
        <taxon>Bivalvia</taxon>
        <taxon>Autobranchia</taxon>
        <taxon>Pteriomorphia</taxon>
        <taxon>Ostreida</taxon>
        <taxon>Ostreoidea</taxon>
        <taxon>Ostreidae</taxon>
        <taxon>Magallana</taxon>
    </lineage>
</organism>
<dbReference type="FunFam" id="3.40.50.300:FF:000366">
    <property type="entry name" value="GTPase, IMAP family member 2"/>
    <property type="match status" value="1"/>
</dbReference>
<dbReference type="Proteomes" id="UP000005408">
    <property type="component" value="Unassembled WGS sequence"/>
</dbReference>
<dbReference type="SUPFAM" id="SSF47769">
    <property type="entry name" value="SAM/Pointed domain"/>
    <property type="match status" value="1"/>
</dbReference>
<dbReference type="GO" id="GO:0005525">
    <property type="term" value="F:GTP binding"/>
    <property type="evidence" value="ECO:0007669"/>
    <property type="project" value="UniProtKB-KW"/>
</dbReference>
<evidence type="ECO:0000259" key="5">
    <source>
        <dbReference type="PROSITE" id="PS51720"/>
    </source>
</evidence>
<feature type="domain" description="AIG1-type G" evidence="5">
    <location>
        <begin position="137"/>
        <end position="341"/>
    </location>
</feature>
<dbReference type="InterPro" id="IPR013761">
    <property type="entry name" value="SAM/pointed_sf"/>
</dbReference>
<dbReference type="InterPro" id="IPR006703">
    <property type="entry name" value="G_AIG1"/>
</dbReference>
<comment type="similarity">
    <text evidence="1">Belongs to the TRAFAC class TrmE-Era-EngA-EngB-Septin-like GTPase superfamily. AIG1/Toc34/Toc159-like paraseptin GTPase family. IAN subfamily.</text>
</comment>
<evidence type="ECO:0000256" key="1">
    <source>
        <dbReference type="ARBA" id="ARBA00008535"/>
    </source>
</evidence>
<dbReference type="PANTHER" id="PTHR10903:SF184">
    <property type="entry name" value="GTP-BINDING PROTEIN A"/>
    <property type="match status" value="1"/>
</dbReference>
<accession>A0A8W8JHE3</accession>
<dbReference type="SUPFAM" id="SSF52540">
    <property type="entry name" value="P-loop containing nucleoside triphosphate hydrolases"/>
    <property type="match status" value="1"/>
</dbReference>
<evidence type="ECO:0000256" key="3">
    <source>
        <dbReference type="ARBA" id="ARBA00023134"/>
    </source>
</evidence>
<evidence type="ECO:0000313" key="6">
    <source>
        <dbReference type="EnsemblMetazoa" id="G19364.1:cds"/>
    </source>
</evidence>
<reference evidence="6" key="1">
    <citation type="submission" date="2022-08" db="UniProtKB">
        <authorList>
            <consortium name="EnsemblMetazoa"/>
        </authorList>
    </citation>
    <scope>IDENTIFICATION</scope>
    <source>
        <strain evidence="6">05x7-T-G4-1.051#20</strain>
    </source>
</reference>
<dbReference type="EnsemblMetazoa" id="G19364.1">
    <property type="protein sequence ID" value="G19364.1:cds"/>
    <property type="gene ID" value="G19364"/>
</dbReference>
<dbReference type="InterPro" id="IPR045058">
    <property type="entry name" value="GIMA/IAN/Toc"/>
</dbReference>
<proteinExistence type="inferred from homology"/>
<feature type="coiled-coil region" evidence="4">
    <location>
        <begin position="337"/>
        <end position="424"/>
    </location>
</feature>
<dbReference type="Gene3D" id="1.10.150.50">
    <property type="entry name" value="Transcription Factor, Ets-1"/>
    <property type="match status" value="1"/>
</dbReference>
<keyword evidence="4" id="KW-0175">Coiled coil</keyword>
<dbReference type="InterPro" id="IPR027417">
    <property type="entry name" value="P-loop_NTPase"/>
</dbReference>
<keyword evidence="7" id="KW-1185">Reference proteome</keyword>
<sequence length="454" mass="52349">MDKETIQSFLHRLGLDDKLGKFEEEDITLDMLLDLSETFLAETLKEMKLTIGNQIKIRKEIKEMNSRYTFVCGTHRIVLGNIKARGTTFEEVKTDIMKWYEDGNVSISGKDAVMDKESSLQTAEKDDTMESIESWTENEIRLVLIGKTGSGKSATGNTILGTKHFKSSVSGSSITSKCSQKSAVRFGRKIVIVDTPGIFDTGKTNENIQEEISKCIGISSPGPHAFIFVLPIGRHTEEEQNSVQHFVNHFGEHIFKYFIVLFTLKDALDREGLSLDDYIKNVPPKLQEFIEKCGRRYVAFDNNLNDKEGEKQVIELFSKIYKNVEKNMGEYYHDKMYEEAEKILQDKEASIRKKAKEDRDREIQALNENFNRVLKEQAEKQKTQTAEEFKKLQDEFEKTQREWKAKEQETQKKYEDELKKARDVSRKEVEQGQGIFQTLWNGINSYLPGFMKSS</sequence>
<evidence type="ECO:0000256" key="2">
    <source>
        <dbReference type="ARBA" id="ARBA00022741"/>
    </source>
</evidence>
<dbReference type="PANTHER" id="PTHR10903">
    <property type="entry name" value="GTPASE, IMAP FAMILY MEMBER-RELATED"/>
    <property type="match status" value="1"/>
</dbReference>
<dbReference type="SUPFAM" id="SSF69989">
    <property type="entry name" value="C-terminal domain of PLC-beta"/>
    <property type="match status" value="1"/>
</dbReference>
<dbReference type="AlphaFoldDB" id="A0A8W8JHE3"/>
<keyword evidence="3" id="KW-0342">GTP-binding</keyword>
<protein>
    <recommendedName>
        <fullName evidence="5">AIG1-type G domain-containing protein</fullName>
    </recommendedName>
</protein>
<name>A0A8W8JHE3_MAGGI</name>
<evidence type="ECO:0000256" key="4">
    <source>
        <dbReference type="SAM" id="Coils"/>
    </source>
</evidence>
<dbReference type="PROSITE" id="PS51720">
    <property type="entry name" value="G_AIG1"/>
    <property type="match status" value="1"/>
</dbReference>
<keyword evidence="2" id="KW-0547">Nucleotide-binding</keyword>